<dbReference type="Pfam" id="PF04734">
    <property type="entry name" value="Ceramidase_alk"/>
    <property type="match status" value="1"/>
</dbReference>
<keyword evidence="7" id="KW-1185">Reference proteome</keyword>
<dbReference type="GO" id="GO:0046514">
    <property type="term" value="P:ceramide catabolic process"/>
    <property type="evidence" value="ECO:0007669"/>
    <property type="project" value="InterPro"/>
</dbReference>
<dbReference type="GO" id="GO:0017040">
    <property type="term" value="F:N-acylsphingosine amidohydrolase activity"/>
    <property type="evidence" value="ECO:0007669"/>
    <property type="project" value="UniProtKB-EC"/>
</dbReference>
<dbReference type="EMBL" id="QZWG01000020">
    <property type="protein sequence ID" value="RZB42439.1"/>
    <property type="molecule type" value="Genomic_DNA"/>
</dbReference>
<dbReference type="GO" id="GO:0046512">
    <property type="term" value="P:sphingosine biosynthetic process"/>
    <property type="evidence" value="ECO:0007669"/>
    <property type="project" value="TreeGrafter"/>
</dbReference>
<evidence type="ECO:0000256" key="1">
    <source>
        <dbReference type="ARBA" id="ARBA00009835"/>
    </source>
</evidence>
<dbReference type="Gene3D" id="2.60.40.2300">
    <property type="entry name" value="Neutral/alkaline non-lysosomal ceramidase, C-terminal domain"/>
    <property type="match status" value="1"/>
</dbReference>
<evidence type="ECO:0000259" key="5">
    <source>
        <dbReference type="Pfam" id="PF17048"/>
    </source>
</evidence>
<organism evidence="6 7">
    <name type="scientific">Glycine soja</name>
    <name type="common">Wild soybean</name>
    <dbReference type="NCBI Taxonomy" id="3848"/>
    <lineage>
        <taxon>Eukaryota</taxon>
        <taxon>Viridiplantae</taxon>
        <taxon>Streptophyta</taxon>
        <taxon>Embryophyta</taxon>
        <taxon>Tracheophyta</taxon>
        <taxon>Spermatophyta</taxon>
        <taxon>Magnoliopsida</taxon>
        <taxon>eudicotyledons</taxon>
        <taxon>Gunneridae</taxon>
        <taxon>Pentapetalae</taxon>
        <taxon>rosids</taxon>
        <taxon>fabids</taxon>
        <taxon>Fabales</taxon>
        <taxon>Fabaceae</taxon>
        <taxon>Papilionoideae</taxon>
        <taxon>50 kb inversion clade</taxon>
        <taxon>NPAAA clade</taxon>
        <taxon>indigoferoid/millettioid clade</taxon>
        <taxon>Phaseoleae</taxon>
        <taxon>Glycine</taxon>
        <taxon>Glycine subgen. Soja</taxon>
    </lineage>
</organism>
<gene>
    <name evidence="6" type="ORF">D0Y65_053148</name>
</gene>
<dbReference type="GO" id="GO:0005576">
    <property type="term" value="C:extracellular region"/>
    <property type="evidence" value="ECO:0007669"/>
    <property type="project" value="TreeGrafter"/>
</dbReference>
<dbReference type="InterPro" id="IPR031329">
    <property type="entry name" value="NEUT/ALK_ceramidase_N"/>
</dbReference>
<proteinExistence type="inferred from homology"/>
<dbReference type="PANTHER" id="PTHR12670">
    <property type="entry name" value="CERAMIDASE"/>
    <property type="match status" value="1"/>
</dbReference>
<dbReference type="AlphaFoldDB" id="A0A445F0W0"/>
<accession>A0A445F0W0</accession>
<dbReference type="PANTHER" id="PTHR12670:SF13">
    <property type="entry name" value="NEUTRAL CERAMIDASE"/>
    <property type="match status" value="1"/>
</dbReference>
<feature type="domain" description="Neutral/alkaline non-lysosomal ceramidase C-terminal" evidence="5">
    <location>
        <begin position="118"/>
        <end position="218"/>
    </location>
</feature>
<dbReference type="InterPro" id="IPR006823">
    <property type="entry name" value="Ceramidase_alk"/>
</dbReference>
<keyword evidence="3 6" id="KW-0378">Hydrolase</keyword>
<sequence length="227" mass="26100">MKVAFGQQWRNKNNNGILSGMKKIGIGRVDKINPFWKNVRDFLKEPSQHQEHCQKPKPVLLSTGEMFFPYPWAGPSRPDNSSIPSSTNRTGQSSLVLETLTGPELLLTQVRQSLTKKRLFYKGRYTKATFWSSNPRYDLLTEGTFAVVERLQEERWISVYDDDDLSLFFRWKVDNSSLHGLATIEWEIPNDAVSGLYRLKHFGATRTTIISPINYFTGFKCICSAIR</sequence>
<evidence type="ECO:0000256" key="3">
    <source>
        <dbReference type="ARBA" id="ARBA00022801"/>
    </source>
</evidence>
<dbReference type="Proteomes" id="UP000289340">
    <property type="component" value="Chromosome 20"/>
</dbReference>
<dbReference type="Pfam" id="PF17048">
    <property type="entry name" value="Ceramidse_alk_C"/>
    <property type="match status" value="1"/>
</dbReference>
<dbReference type="GO" id="GO:0016020">
    <property type="term" value="C:membrane"/>
    <property type="evidence" value="ECO:0007669"/>
    <property type="project" value="GOC"/>
</dbReference>
<reference evidence="6 7" key="1">
    <citation type="submission" date="2018-09" db="EMBL/GenBank/DDBJ databases">
        <title>A high-quality reference genome of wild soybean provides a powerful tool to mine soybean genomes.</title>
        <authorList>
            <person name="Xie M."/>
            <person name="Chung C.Y.L."/>
            <person name="Li M.-W."/>
            <person name="Wong F.-L."/>
            <person name="Chan T.-F."/>
            <person name="Lam H.-M."/>
        </authorList>
    </citation>
    <scope>NUCLEOTIDE SEQUENCE [LARGE SCALE GENOMIC DNA]</scope>
    <source>
        <strain evidence="7">cv. W05</strain>
        <tissue evidence="6">Hypocotyl of etiolated seedlings</tissue>
    </source>
</reference>
<evidence type="ECO:0000259" key="4">
    <source>
        <dbReference type="Pfam" id="PF04734"/>
    </source>
</evidence>
<dbReference type="InterPro" id="IPR038445">
    <property type="entry name" value="NCDase_C_sf"/>
</dbReference>
<name>A0A445F0W0_GLYSO</name>
<dbReference type="InterPro" id="IPR031331">
    <property type="entry name" value="NEUT/ALK_ceramidase_C"/>
</dbReference>
<evidence type="ECO:0000313" key="6">
    <source>
        <dbReference type="EMBL" id="RZB42439.1"/>
    </source>
</evidence>
<protein>
    <recommendedName>
        <fullName evidence="2">ceramidase</fullName>
        <ecNumber evidence="2">3.5.1.23</ecNumber>
    </recommendedName>
</protein>
<evidence type="ECO:0000313" key="7">
    <source>
        <dbReference type="Proteomes" id="UP000289340"/>
    </source>
</evidence>
<feature type="domain" description="Neutral/alkaline non-lysosomal ceramidase N-terminal" evidence="4">
    <location>
        <begin position="30"/>
        <end position="73"/>
    </location>
</feature>
<comment type="caution">
    <text evidence="6">The sequence shown here is derived from an EMBL/GenBank/DDBJ whole genome shotgun (WGS) entry which is preliminary data.</text>
</comment>
<dbReference type="EC" id="3.5.1.23" evidence="2"/>
<comment type="similarity">
    <text evidence="1">Belongs to the neutral ceramidase family.</text>
</comment>
<evidence type="ECO:0000256" key="2">
    <source>
        <dbReference type="ARBA" id="ARBA00011891"/>
    </source>
</evidence>
<dbReference type="GO" id="GO:0042759">
    <property type="term" value="P:long-chain fatty acid biosynthetic process"/>
    <property type="evidence" value="ECO:0007669"/>
    <property type="project" value="TreeGrafter"/>
</dbReference>